<feature type="domain" description="Non-haem dioxygenase N-terminal" evidence="4">
    <location>
        <begin position="45"/>
        <end position="131"/>
    </location>
</feature>
<dbReference type="PANTHER" id="PTHR47990">
    <property type="entry name" value="2-OXOGLUTARATE (2OG) AND FE(II)-DEPENDENT OXYGENASE SUPERFAMILY PROTEIN-RELATED"/>
    <property type="match status" value="1"/>
</dbReference>
<dbReference type="SUPFAM" id="SSF51197">
    <property type="entry name" value="Clavaminate synthase-like"/>
    <property type="match status" value="1"/>
</dbReference>
<proteinExistence type="predicted"/>
<protein>
    <submittedName>
        <fullName evidence="5">Uncharacterized protein</fullName>
    </submittedName>
</protein>
<dbReference type="Pfam" id="PF03171">
    <property type="entry name" value="2OG-FeII_Oxy"/>
    <property type="match status" value="1"/>
</dbReference>
<evidence type="ECO:0000313" key="6">
    <source>
        <dbReference type="Proteomes" id="UP001159364"/>
    </source>
</evidence>
<dbReference type="InterPro" id="IPR027443">
    <property type="entry name" value="IPNS-like_sf"/>
</dbReference>
<dbReference type="InterPro" id="IPR050231">
    <property type="entry name" value="Iron_ascorbate_oxido_reductase"/>
</dbReference>
<feature type="domain" description="Isopenicillin N synthase-like Fe(2+) 2OG dioxygenase" evidence="3">
    <location>
        <begin position="197"/>
        <end position="249"/>
    </location>
</feature>
<keyword evidence="6" id="KW-1185">Reference proteome</keyword>
<dbReference type="AlphaFoldDB" id="A0AAV8SE22"/>
<dbReference type="Pfam" id="PF14226">
    <property type="entry name" value="DIOX_N"/>
    <property type="match status" value="1"/>
</dbReference>
<dbReference type="Gene3D" id="2.60.120.330">
    <property type="entry name" value="B-lactam Antibiotic, Isopenicillin N Synthase, Chain"/>
    <property type="match status" value="2"/>
</dbReference>
<dbReference type="EMBL" id="JAIWQS010000011">
    <property type="protein sequence ID" value="KAJ8750433.1"/>
    <property type="molecule type" value="Genomic_DNA"/>
</dbReference>
<dbReference type="InterPro" id="IPR026992">
    <property type="entry name" value="DIOX_N"/>
</dbReference>
<comment type="caution">
    <text evidence="5">The sequence shown here is derived from an EMBL/GenBank/DDBJ whole genome shotgun (WGS) entry which is preliminary data.</text>
</comment>
<gene>
    <name evidence="5" type="ORF">K2173_015572</name>
</gene>
<evidence type="ECO:0000259" key="3">
    <source>
        <dbReference type="Pfam" id="PF03171"/>
    </source>
</evidence>
<evidence type="ECO:0000313" key="5">
    <source>
        <dbReference type="EMBL" id="KAJ8750433.1"/>
    </source>
</evidence>
<evidence type="ECO:0000256" key="2">
    <source>
        <dbReference type="ARBA" id="ARBA00023004"/>
    </source>
</evidence>
<evidence type="ECO:0000256" key="1">
    <source>
        <dbReference type="ARBA" id="ARBA00022723"/>
    </source>
</evidence>
<dbReference type="GO" id="GO:0046872">
    <property type="term" value="F:metal ion binding"/>
    <property type="evidence" value="ECO:0007669"/>
    <property type="project" value="UniProtKB-KW"/>
</dbReference>
<accession>A0AAV8SE22</accession>
<keyword evidence="1" id="KW-0479">Metal-binding</keyword>
<sequence>MASISNESIKSNCSHITPRDFKNAPKLPDSHTWTFSPESLDLYHTNALAMIGKVSEDWGMFQVINHGIPDSFLREVEQAAKFLFSLPANQKLLAARSPGVACILAFFAKKMWHEGLTIRVSPLKNVIQLWPDDHEDYEQEMLYQKIIGLMTESLGLTQQDVKWFKPKSEGNEPLPHILQLDFLSTAAPMASKFIKKTVGGVLYIHTHAVVVNAGDMMHIISGGSFKNPPHQAVVKRNHHRISIAYFYTPPKDIKVSPPTKLIDSNHPLLYRPVTWKEYLDEKAAELTNALEHVTPVVVVSVLK</sequence>
<keyword evidence="2" id="KW-0408">Iron</keyword>
<evidence type="ECO:0000259" key="4">
    <source>
        <dbReference type="Pfam" id="PF14226"/>
    </source>
</evidence>
<name>A0AAV8SE22_9ROSI</name>
<dbReference type="InterPro" id="IPR044861">
    <property type="entry name" value="IPNS-like_FE2OG_OXY"/>
</dbReference>
<reference evidence="5 6" key="1">
    <citation type="submission" date="2021-09" db="EMBL/GenBank/DDBJ databases">
        <title>Genomic insights and catalytic innovation underlie evolution of tropane alkaloids biosynthesis.</title>
        <authorList>
            <person name="Wang Y.-J."/>
            <person name="Tian T."/>
            <person name="Huang J.-P."/>
            <person name="Huang S.-X."/>
        </authorList>
    </citation>
    <scope>NUCLEOTIDE SEQUENCE [LARGE SCALE GENOMIC DNA]</scope>
    <source>
        <strain evidence="5">KIB-2018</strain>
        <tissue evidence="5">Leaf</tissue>
    </source>
</reference>
<organism evidence="5 6">
    <name type="scientific">Erythroxylum novogranatense</name>
    <dbReference type="NCBI Taxonomy" id="1862640"/>
    <lineage>
        <taxon>Eukaryota</taxon>
        <taxon>Viridiplantae</taxon>
        <taxon>Streptophyta</taxon>
        <taxon>Embryophyta</taxon>
        <taxon>Tracheophyta</taxon>
        <taxon>Spermatophyta</taxon>
        <taxon>Magnoliopsida</taxon>
        <taxon>eudicotyledons</taxon>
        <taxon>Gunneridae</taxon>
        <taxon>Pentapetalae</taxon>
        <taxon>rosids</taxon>
        <taxon>fabids</taxon>
        <taxon>Malpighiales</taxon>
        <taxon>Erythroxylaceae</taxon>
        <taxon>Erythroxylum</taxon>
    </lineage>
</organism>
<dbReference type="Proteomes" id="UP001159364">
    <property type="component" value="Linkage Group LG11"/>
</dbReference>